<evidence type="ECO:0000256" key="9">
    <source>
        <dbReference type="HAMAP-Rule" id="MF_00528"/>
    </source>
</evidence>
<keyword evidence="11" id="KW-1185">Reference proteome</keyword>
<comment type="function">
    <text evidence="7">Nucleoside triphosphate pyrophosphatase that hydrolyzes 7-methyl-GTP (m(7)GTP). May have a dual role in cell division arrest and in preventing the incorporation of modified nucleotides into cellular nucleic acids.</text>
</comment>
<evidence type="ECO:0000256" key="7">
    <source>
        <dbReference type="ARBA" id="ARBA00053369"/>
    </source>
</evidence>
<gene>
    <name evidence="10" type="ORF">MSL71_50680</name>
</gene>
<dbReference type="EC" id="3.6.1.9" evidence="9"/>
<dbReference type="HAMAP" id="MF_00528">
    <property type="entry name" value="Maf"/>
    <property type="match status" value="1"/>
</dbReference>
<comment type="subcellular location">
    <subcellularLocation>
        <location evidence="2 9">Cytoplasm</location>
    </subcellularLocation>
</comment>
<feature type="site" description="Important for substrate specificity" evidence="9">
    <location>
        <position position="78"/>
    </location>
</feature>
<protein>
    <recommendedName>
        <fullName evidence="9">dTTP/UTP pyrophosphatase</fullName>
        <shortName evidence="9">dTTPase/UTPase</shortName>
        <ecNumber evidence="9">3.6.1.9</ecNumber>
    </recommendedName>
    <alternativeName>
        <fullName evidence="9">Nucleoside triphosphate pyrophosphatase</fullName>
    </alternativeName>
    <alternativeName>
        <fullName evidence="9">Nucleotide pyrophosphatase</fullName>
        <shortName evidence="9">Nucleotide PPase</shortName>
    </alternativeName>
</protein>
<dbReference type="Gene3D" id="3.90.950.10">
    <property type="match status" value="1"/>
</dbReference>
<name>A0A4U8YV99_9BACT</name>
<evidence type="ECO:0000256" key="3">
    <source>
        <dbReference type="ARBA" id="ARBA00022490"/>
    </source>
</evidence>
<comment type="function">
    <text evidence="9">Nucleoside triphosphate pyrophosphatase that hydrolyzes dTTP and UTP. May have a dual role in cell division arrest and in preventing the incorporation of modified nucleotides into cellular nucleic acids.</text>
</comment>
<dbReference type="GO" id="GO:0009117">
    <property type="term" value="P:nucleotide metabolic process"/>
    <property type="evidence" value="ECO:0007669"/>
    <property type="project" value="UniProtKB-KW"/>
</dbReference>
<dbReference type="NCBIfam" id="TIGR00172">
    <property type="entry name" value="maf"/>
    <property type="match status" value="1"/>
</dbReference>
<comment type="similarity">
    <text evidence="9">Belongs to the Maf family. YhdE subfamily.</text>
</comment>
<dbReference type="GO" id="GO:0036221">
    <property type="term" value="F:UTP diphosphatase activity"/>
    <property type="evidence" value="ECO:0007669"/>
    <property type="project" value="RHEA"/>
</dbReference>
<dbReference type="InterPro" id="IPR003697">
    <property type="entry name" value="Maf-like"/>
</dbReference>
<comment type="caution">
    <text evidence="9">Lacks conserved residue(s) required for the propagation of feature annotation.</text>
</comment>
<organism evidence="10 11">
    <name type="scientific">Desulfoluna butyratoxydans</name>
    <dbReference type="NCBI Taxonomy" id="231438"/>
    <lineage>
        <taxon>Bacteria</taxon>
        <taxon>Pseudomonadati</taxon>
        <taxon>Thermodesulfobacteriota</taxon>
        <taxon>Desulfobacteria</taxon>
        <taxon>Desulfobacterales</taxon>
        <taxon>Desulfolunaceae</taxon>
        <taxon>Desulfoluna</taxon>
    </lineage>
</organism>
<dbReference type="AlphaFoldDB" id="A0A4U8YV99"/>
<feature type="site" description="Important for substrate specificity" evidence="9">
    <location>
        <position position="162"/>
    </location>
</feature>
<dbReference type="Proteomes" id="UP000507962">
    <property type="component" value="Unassembled WGS sequence"/>
</dbReference>
<evidence type="ECO:0000313" key="11">
    <source>
        <dbReference type="Proteomes" id="UP000507962"/>
    </source>
</evidence>
<evidence type="ECO:0000256" key="6">
    <source>
        <dbReference type="ARBA" id="ARBA00050213"/>
    </source>
</evidence>
<comment type="catalytic activity">
    <reaction evidence="6">
        <text>N(7)-methyl-GTP + H2O = N(7)-methyl-GMP + diphosphate + H(+)</text>
        <dbReference type="Rhea" id="RHEA:58744"/>
        <dbReference type="ChEBI" id="CHEBI:15377"/>
        <dbReference type="ChEBI" id="CHEBI:15378"/>
        <dbReference type="ChEBI" id="CHEBI:33019"/>
        <dbReference type="ChEBI" id="CHEBI:58285"/>
        <dbReference type="ChEBI" id="CHEBI:87133"/>
    </reaction>
</comment>
<dbReference type="InterPro" id="IPR029001">
    <property type="entry name" value="ITPase-like_fam"/>
</dbReference>
<evidence type="ECO:0000256" key="2">
    <source>
        <dbReference type="ARBA" id="ARBA00004496"/>
    </source>
</evidence>
<dbReference type="PANTHER" id="PTHR43213:SF5">
    <property type="entry name" value="BIFUNCTIONAL DTTP_UTP PYROPHOSPHATASE_METHYLTRANSFERASE PROTEIN-RELATED"/>
    <property type="match status" value="1"/>
</dbReference>
<dbReference type="EMBL" id="CAADHO010000016">
    <property type="protein sequence ID" value="VFQ47369.1"/>
    <property type="molecule type" value="Genomic_DNA"/>
</dbReference>
<dbReference type="GO" id="GO:0005737">
    <property type="term" value="C:cytoplasm"/>
    <property type="evidence" value="ECO:0007669"/>
    <property type="project" value="UniProtKB-SubCell"/>
</dbReference>
<dbReference type="GO" id="GO:0036218">
    <property type="term" value="F:dTTP diphosphatase activity"/>
    <property type="evidence" value="ECO:0007669"/>
    <property type="project" value="RHEA"/>
</dbReference>
<evidence type="ECO:0000256" key="8">
    <source>
        <dbReference type="ARBA" id="ARBA00060749"/>
    </source>
</evidence>
<comment type="catalytic activity">
    <reaction evidence="9">
        <text>UTP + H2O = UMP + diphosphate + H(+)</text>
        <dbReference type="Rhea" id="RHEA:29395"/>
        <dbReference type="ChEBI" id="CHEBI:15377"/>
        <dbReference type="ChEBI" id="CHEBI:15378"/>
        <dbReference type="ChEBI" id="CHEBI:33019"/>
        <dbReference type="ChEBI" id="CHEBI:46398"/>
        <dbReference type="ChEBI" id="CHEBI:57865"/>
        <dbReference type="EC" id="3.6.1.9"/>
    </reaction>
</comment>
<comment type="similarity">
    <text evidence="8">Belongs to the Maf family. YceF subfamily.</text>
</comment>
<dbReference type="Pfam" id="PF02545">
    <property type="entry name" value="Maf"/>
    <property type="match status" value="1"/>
</dbReference>
<evidence type="ECO:0000256" key="5">
    <source>
        <dbReference type="ARBA" id="ARBA00023080"/>
    </source>
</evidence>
<keyword evidence="4 9" id="KW-0378">Hydrolase</keyword>
<feature type="site" description="Important for substrate specificity" evidence="9">
    <location>
        <position position="20"/>
    </location>
</feature>
<sequence>MKENQHIDTQRLVLASQSPRRKDLLEEAGVLIDILPSCADEVLPEGVAPSGCAMALARLKARDVAETHPERWVLGADTIVVVDDTILGKPDSADDARRMLSLLSGRSHQVCTGFCLINKALEREICDVVITEVTFKALSEAEISWYIGTDEPFDKAGAYGIQGKGASLVREIKGSYTNVVGLPVCEVVEHLKDIDLVEFR</sequence>
<reference evidence="10 11" key="1">
    <citation type="submission" date="2019-03" db="EMBL/GenBank/DDBJ databases">
        <authorList>
            <person name="Nijsse B."/>
        </authorList>
    </citation>
    <scope>NUCLEOTIDE SEQUENCE [LARGE SCALE GENOMIC DNA]</scope>
    <source>
        <strain evidence="10">Desulfoluna butyratoxydans MSL71</strain>
    </source>
</reference>
<accession>A0A4U8YV99</accession>
<dbReference type="FunFam" id="3.90.950.10:FF:000005">
    <property type="entry name" value="7-methyl-GTP pyrophosphatase"/>
    <property type="match status" value="1"/>
</dbReference>
<dbReference type="PIRSF" id="PIRSF006305">
    <property type="entry name" value="Maf"/>
    <property type="match status" value="1"/>
</dbReference>
<dbReference type="PANTHER" id="PTHR43213">
    <property type="entry name" value="BIFUNCTIONAL DTTP/UTP PYROPHOSPHATASE/METHYLTRANSFERASE PROTEIN-RELATED"/>
    <property type="match status" value="1"/>
</dbReference>
<evidence type="ECO:0000313" key="10">
    <source>
        <dbReference type="EMBL" id="VFQ47369.1"/>
    </source>
</evidence>
<keyword evidence="5 9" id="KW-0546">Nucleotide metabolism</keyword>
<feature type="active site" description="Proton acceptor" evidence="9">
    <location>
        <position position="77"/>
    </location>
</feature>
<dbReference type="SUPFAM" id="SSF52972">
    <property type="entry name" value="ITPase-like"/>
    <property type="match status" value="1"/>
</dbReference>
<proteinExistence type="inferred from homology"/>
<keyword evidence="3 9" id="KW-0963">Cytoplasm</keyword>
<dbReference type="RefSeq" id="WP_180147047.1">
    <property type="nucleotide sequence ID" value="NZ_CAADHO010000016.1"/>
</dbReference>
<dbReference type="CDD" id="cd00555">
    <property type="entry name" value="Maf"/>
    <property type="match status" value="1"/>
</dbReference>
<comment type="cofactor">
    <cofactor evidence="1 9">
        <name>a divalent metal cation</name>
        <dbReference type="ChEBI" id="CHEBI:60240"/>
    </cofactor>
</comment>
<evidence type="ECO:0000256" key="4">
    <source>
        <dbReference type="ARBA" id="ARBA00022801"/>
    </source>
</evidence>
<evidence type="ECO:0000256" key="1">
    <source>
        <dbReference type="ARBA" id="ARBA00001968"/>
    </source>
</evidence>
<comment type="catalytic activity">
    <reaction evidence="9">
        <text>dTTP + H2O = dTMP + diphosphate + H(+)</text>
        <dbReference type="Rhea" id="RHEA:28534"/>
        <dbReference type="ChEBI" id="CHEBI:15377"/>
        <dbReference type="ChEBI" id="CHEBI:15378"/>
        <dbReference type="ChEBI" id="CHEBI:33019"/>
        <dbReference type="ChEBI" id="CHEBI:37568"/>
        <dbReference type="ChEBI" id="CHEBI:63528"/>
        <dbReference type="EC" id="3.6.1.9"/>
    </reaction>
</comment>